<proteinExistence type="predicted"/>
<dbReference type="AlphaFoldDB" id="A0A2H0NJB4"/>
<keyword evidence="1" id="KW-1133">Transmembrane helix</keyword>
<evidence type="ECO:0000313" key="3">
    <source>
        <dbReference type="Proteomes" id="UP000230707"/>
    </source>
</evidence>
<organism evidence="2 3">
    <name type="scientific">Candidatus Gottesmanbacteria bacterium CG11_big_fil_rev_8_21_14_0_20_37_11</name>
    <dbReference type="NCBI Taxonomy" id="1974575"/>
    <lineage>
        <taxon>Bacteria</taxon>
        <taxon>Candidatus Gottesmaniibacteriota</taxon>
    </lineage>
</organism>
<sequence>MKTACEPNDIRGENNADYFGKNITFIKKSLKKKRSYGKTDKSKNKNCKPPNDYISSVGHMKIIIKSRPNKISLPSFDILRFDYLILNLEALSGFIIMTFMLLEKCRFFINSPIDVFDFSHV</sequence>
<gene>
    <name evidence="2" type="ORF">COV53_00375</name>
</gene>
<name>A0A2H0NJB4_9BACT</name>
<evidence type="ECO:0000313" key="2">
    <source>
        <dbReference type="EMBL" id="PIR08930.1"/>
    </source>
</evidence>
<accession>A0A2H0NJB4</accession>
<protein>
    <submittedName>
        <fullName evidence="2">Uncharacterized protein</fullName>
    </submittedName>
</protein>
<reference evidence="2 3" key="1">
    <citation type="submission" date="2017-09" db="EMBL/GenBank/DDBJ databases">
        <title>Depth-based differentiation of microbial function through sediment-hosted aquifers and enrichment of novel symbionts in the deep terrestrial subsurface.</title>
        <authorList>
            <person name="Probst A.J."/>
            <person name="Ladd B."/>
            <person name="Jarett J.K."/>
            <person name="Geller-Mcgrath D.E."/>
            <person name="Sieber C.M."/>
            <person name="Emerson J.B."/>
            <person name="Anantharaman K."/>
            <person name="Thomas B.C."/>
            <person name="Malmstrom R."/>
            <person name="Stieglmeier M."/>
            <person name="Klingl A."/>
            <person name="Woyke T."/>
            <person name="Ryan C.M."/>
            <person name="Banfield J.F."/>
        </authorList>
    </citation>
    <scope>NUCLEOTIDE SEQUENCE [LARGE SCALE GENOMIC DNA]</scope>
    <source>
        <strain evidence="2">CG11_big_fil_rev_8_21_14_0_20_37_11</strain>
    </source>
</reference>
<dbReference type="Proteomes" id="UP000230707">
    <property type="component" value="Unassembled WGS sequence"/>
</dbReference>
<feature type="transmembrane region" description="Helical" evidence="1">
    <location>
        <begin position="83"/>
        <end position="102"/>
    </location>
</feature>
<keyword evidence="1" id="KW-0472">Membrane</keyword>
<dbReference type="EMBL" id="PCWS01000009">
    <property type="protein sequence ID" value="PIR08930.1"/>
    <property type="molecule type" value="Genomic_DNA"/>
</dbReference>
<keyword evidence="1" id="KW-0812">Transmembrane</keyword>
<evidence type="ECO:0000256" key="1">
    <source>
        <dbReference type="SAM" id="Phobius"/>
    </source>
</evidence>
<comment type="caution">
    <text evidence="2">The sequence shown here is derived from an EMBL/GenBank/DDBJ whole genome shotgun (WGS) entry which is preliminary data.</text>
</comment>